<reference evidence="1" key="1">
    <citation type="thesis" date="2021" institute="BYU ScholarsArchive" country="Provo, UT, USA">
        <title>Applications of and Algorithms for Genome Assembly and Genomic Analyses with an Emphasis on Marine Teleosts.</title>
        <authorList>
            <person name="Pickett B.D."/>
        </authorList>
    </citation>
    <scope>NUCLEOTIDE SEQUENCE</scope>
    <source>
        <strain evidence="1">HI-2016</strain>
    </source>
</reference>
<keyword evidence="2" id="KW-1185">Reference proteome</keyword>
<dbReference type="AlphaFoldDB" id="A0A8T2P7F1"/>
<gene>
    <name evidence="1" type="ORF">JZ751_008612</name>
</gene>
<dbReference type="GO" id="GO:0051898">
    <property type="term" value="P:negative regulation of phosphatidylinositol 3-kinase/protein kinase B signal transduction"/>
    <property type="evidence" value="ECO:0007669"/>
    <property type="project" value="TreeGrafter"/>
</dbReference>
<evidence type="ECO:0000313" key="2">
    <source>
        <dbReference type="Proteomes" id="UP000824540"/>
    </source>
</evidence>
<organism evidence="1 2">
    <name type="scientific">Albula glossodonta</name>
    <name type="common">roundjaw bonefish</name>
    <dbReference type="NCBI Taxonomy" id="121402"/>
    <lineage>
        <taxon>Eukaryota</taxon>
        <taxon>Metazoa</taxon>
        <taxon>Chordata</taxon>
        <taxon>Craniata</taxon>
        <taxon>Vertebrata</taxon>
        <taxon>Euteleostomi</taxon>
        <taxon>Actinopterygii</taxon>
        <taxon>Neopterygii</taxon>
        <taxon>Teleostei</taxon>
        <taxon>Albuliformes</taxon>
        <taxon>Albulidae</taxon>
        <taxon>Albula</taxon>
    </lineage>
</organism>
<dbReference type="OrthoDB" id="8192811at2759"/>
<dbReference type="PANTHER" id="PTHR16267:SF13">
    <property type="entry name" value="B-CELL SCAFFOLD PROTEIN WITH ANKYRIN REPEATS"/>
    <property type="match status" value="1"/>
</dbReference>
<protein>
    <submittedName>
        <fullName evidence="1">Uncharacterized protein</fullName>
    </submittedName>
</protein>
<dbReference type="PANTHER" id="PTHR16267">
    <property type="entry name" value="BANK1/PIK3AP1 FAMILY MEMBER"/>
    <property type="match status" value="1"/>
</dbReference>
<sequence>MVTLLLEILKADLFRSLNLFQKKMSQGESDMLYSLPTKQARGRDSISSTYDTLVPSQPPGLEELIELQKQVKQGSLTMDEALERFSDWQRVQRGVDSIQQTFQLLFISLFCMSGPSDSSLPSTVQREEKLRQLRASIINNREDDENVYGSGTKAGWCAEQPAIAPSAGDEPEEAEALASKAAGPFAFGGAQSRGPGGIYTVC</sequence>
<accession>A0A8T2P7F1</accession>
<name>A0A8T2P7F1_9TELE</name>
<dbReference type="EMBL" id="JAFBMS010000017">
    <property type="protein sequence ID" value="KAG9345468.1"/>
    <property type="molecule type" value="Genomic_DNA"/>
</dbReference>
<evidence type="ECO:0000313" key="1">
    <source>
        <dbReference type="EMBL" id="KAG9345468.1"/>
    </source>
</evidence>
<dbReference type="GO" id="GO:0050869">
    <property type="term" value="P:negative regulation of B cell activation"/>
    <property type="evidence" value="ECO:0007669"/>
    <property type="project" value="TreeGrafter"/>
</dbReference>
<dbReference type="Proteomes" id="UP000824540">
    <property type="component" value="Unassembled WGS sequence"/>
</dbReference>
<comment type="caution">
    <text evidence="1">The sequence shown here is derived from an EMBL/GenBank/DDBJ whole genome shotgun (WGS) entry which is preliminary data.</text>
</comment>
<proteinExistence type="predicted"/>
<dbReference type="GO" id="GO:0042113">
    <property type="term" value="P:B cell activation"/>
    <property type="evidence" value="ECO:0007669"/>
    <property type="project" value="TreeGrafter"/>
</dbReference>
<dbReference type="GO" id="GO:1990782">
    <property type="term" value="F:protein tyrosine kinase binding"/>
    <property type="evidence" value="ECO:0007669"/>
    <property type="project" value="TreeGrafter"/>
</dbReference>
<dbReference type="InterPro" id="IPR052446">
    <property type="entry name" value="B-cell_PI3K-Signaling_Adptrs"/>
</dbReference>
<dbReference type="GO" id="GO:0005102">
    <property type="term" value="F:signaling receptor binding"/>
    <property type="evidence" value="ECO:0007669"/>
    <property type="project" value="TreeGrafter"/>
</dbReference>